<dbReference type="Proteomes" id="UP000199421">
    <property type="component" value="Unassembled WGS sequence"/>
</dbReference>
<dbReference type="InterPro" id="IPR029056">
    <property type="entry name" value="Ribokinase-like"/>
</dbReference>
<evidence type="ECO:0000256" key="8">
    <source>
        <dbReference type="ARBA" id="ARBA00022857"/>
    </source>
</evidence>
<dbReference type="AlphaFoldDB" id="A0A1H7X7Q8"/>
<keyword evidence="5 18" id="KW-0479">Metal-binding</keyword>
<keyword evidence="9 18" id="KW-0630">Potassium</keyword>
<feature type="binding site" evidence="17">
    <location>
        <begin position="409"/>
        <end position="413"/>
    </location>
    <ligand>
        <name>AMP</name>
        <dbReference type="ChEBI" id="CHEBI:456215"/>
    </ligand>
</feature>
<dbReference type="InterPro" id="IPR036652">
    <property type="entry name" value="YjeF_N_dom_sf"/>
</dbReference>
<feature type="domain" description="YjeF C-terminal" evidence="20">
    <location>
        <begin position="228"/>
        <end position="497"/>
    </location>
</feature>
<keyword evidence="13" id="KW-0511">Multifunctional enzyme</keyword>
<dbReference type="RefSeq" id="WP_093330054.1">
    <property type="nucleotide sequence ID" value="NZ_FOAF01000010.1"/>
</dbReference>
<comment type="subunit">
    <text evidence="17">Homotetramer.</text>
</comment>
<organism evidence="22 23">
    <name type="scientific">Olivibacter domesticus</name>
    <name type="common">Pseudosphingobacterium domesticum</name>
    <dbReference type="NCBI Taxonomy" id="407022"/>
    <lineage>
        <taxon>Bacteria</taxon>
        <taxon>Pseudomonadati</taxon>
        <taxon>Bacteroidota</taxon>
        <taxon>Sphingobacteriia</taxon>
        <taxon>Sphingobacteriales</taxon>
        <taxon>Sphingobacteriaceae</taxon>
        <taxon>Olivibacter</taxon>
    </lineage>
</organism>
<evidence type="ECO:0000256" key="12">
    <source>
        <dbReference type="ARBA" id="ARBA00023239"/>
    </source>
</evidence>
<feature type="binding site" evidence="17">
    <location>
        <position position="438"/>
    </location>
    <ligand>
        <name>AMP</name>
        <dbReference type="ChEBI" id="CHEBI:456215"/>
    </ligand>
</feature>
<evidence type="ECO:0000256" key="1">
    <source>
        <dbReference type="ARBA" id="ARBA00000013"/>
    </source>
</evidence>
<comment type="similarity">
    <text evidence="18">Belongs to the NnrE/AIBP family.</text>
</comment>
<reference evidence="23" key="1">
    <citation type="submission" date="2016-10" db="EMBL/GenBank/DDBJ databases">
        <authorList>
            <person name="Varghese N."/>
            <person name="Submissions S."/>
        </authorList>
    </citation>
    <scope>NUCLEOTIDE SEQUENCE [LARGE SCALE GENOMIC DNA]</scope>
    <source>
        <strain evidence="23">DSM 18733</strain>
    </source>
</reference>
<dbReference type="CDD" id="cd01171">
    <property type="entry name" value="YXKO-related"/>
    <property type="match status" value="1"/>
</dbReference>
<comment type="similarity">
    <text evidence="17">Belongs to the NnrD/CARKD family.</text>
</comment>
<dbReference type="Pfam" id="PF01256">
    <property type="entry name" value="Carb_kinase"/>
    <property type="match status" value="1"/>
</dbReference>
<evidence type="ECO:0000259" key="21">
    <source>
        <dbReference type="PROSITE" id="PS51385"/>
    </source>
</evidence>
<dbReference type="SUPFAM" id="SSF64153">
    <property type="entry name" value="YjeF N-terminal domain-like"/>
    <property type="match status" value="1"/>
</dbReference>
<evidence type="ECO:0000256" key="13">
    <source>
        <dbReference type="ARBA" id="ARBA00023268"/>
    </source>
</evidence>
<dbReference type="EC" id="5.1.99.6" evidence="19"/>
<dbReference type="HAMAP" id="MF_01966">
    <property type="entry name" value="NADHX_epimerase"/>
    <property type="match status" value="1"/>
</dbReference>
<dbReference type="EC" id="4.2.1.136" evidence="19"/>
<dbReference type="STRING" id="407022.SAMN05661044_04775"/>
<evidence type="ECO:0000256" key="7">
    <source>
        <dbReference type="ARBA" id="ARBA00022840"/>
    </source>
</evidence>
<evidence type="ECO:0000256" key="3">
    <source>
        <dbReference type="ARBA" id="ARBA00006001"/>
    </source>
</evidence>
<dbReference type="NCBIfam" id="TIGR00197">
    <property type="entry name" value="yjeF_nterm"/>
    <property type="match status" value="1"/>
</dbReference>
<evidence type="ECO:0000256" key="18">
    <source>
        <dbReference type="HAMAP-Rule" id="MF_01966"/>
    </source>
</evidence>
<dbReference type="HAMAP" id="MF_01965">
    <property type="entry name" value="NADHX_dehydratase"/>
    <property type="match status" value="1"/>
</dbReference>
<evidence type="ECO:0000256" key="2">
    <source>
        <dbReference type="ARBA" id="ARBA00000909"/>
    </source>
</evidence>
<dbReference type="GO" id="GO:0046872">
    <property type="term" value="F:metal ion binding"/>
    <property type="evidence" value="ECO:0007669"/>
    <property type="project" value="UniProtKB-UniRule"/>
</dbReference>
<dbReference type="EMBL" id="FOAF01000010">
    <property type="protein sequence ID" value="SEM29695.1"/>
    <property type="molecule type" value="Genomic_DNA"/>
</dbReference>
<comment type="catalytic activity">
    <reaction evidence="2 18 19">
        <text>(6R)-NADPHX = (6S)-NADPHX</text>
        <dbReference type="Rhea" id="RHEA:32227"/>
        <dbReference type="ChEBI" id="CHEBI:64076"/>
        <dbReference type="ChEBI" id="CHEBI:64077"/>
        <dbReference type="EC" id="5.1.99.6"/>
    </reaction>
</comment>
<feature type="binding site" evidence="18">
    <location>
        <position position="160"/>
    </location>
    <ligand>
        <name>(6S)-NADPHX</name>
        <dbReference type="ChEBI" id="CHEBI:64076"/>
    </ligand>
</feature>
<evidence type="ECO:0000256" key="9">
    <source>
        <dbReference type="ARBA" id="ARBA00022958"/>
    </source>
</evidence>
<keyword evidence="12 17" id="KW-0456">Lyase</keyword>
<comment type="cofactor">
    <cofactor evidence="17">
        <name>Mg(2+)</name>
        <dbReference type="ChEBI" id="CHEBI:18420"/>
    </cofactor>
</comment>
<comment type="caution">
    <text evidence="18">Lacks conserved residue(s) required for the propagation of feature annotation.</text>
</comment>
<dbReference type="GO" id="GO:0005524">
    <property type="term" value="F:ATP binding"/>
    <property type="evidence" value="ECO:0007669"/>
    <property type="project" value="UniProtKB-UniRule"/>
</dbReference>
<comment type="similarity">
    <text evidence="3 19">In the N-terminal section; belongs to the NnrE/AIBP family.</text>
</comment>
<evidence type="ECO:0000256" key="14">
    <source>
        <dbReference type="ARBA" id="ARBA00025153"/>
    </source>
</evidence>
<evidence type="ECO:0000256" key="15">
    <source>
        <dbReference type="ARBA" id="ARBA00048238"/>
    </source>
</evidence>
<comment type="similarity">
    <text evidence="4 19">In the C-terminal section; belongs to the NnrD/CARKD family.</text>
</comment>
<name>A0A1H7X7Q8_OLID1</name>
<accession>A0A1H7X7Q8</accession>
<gene>
    <name evidence="17" type="primary">nnrD</name>
    <name evidence="18" type="synonym">nnrE</name>
    <name evidence="22" type="ORF">SAMN05661044_04775</name>
</gene>
<evidence type="ECO:0000259" key="20">
    <source>
        <dbReference type="PROSITE" id="PS51383"/>
    </source>
</evidence>
<comment type="function">
    <text evidence="18">Catalyzes the epimerization of the S- and R-forms of NAD(P)HX, a damaged form of NAD(P)H that is a result of enzymatic or heat-dependent hydration. This is a prerequisite for the S-specific NAD(P)H-hydrate dehydratase to allow the repair of both epimers of NAD(P)HX.</text>
</comment>
<evidence type="ECO:0000313" key="22">
    <source>
        <dbReference type="EMBL" id="SEM29695.1"/>
    </source>
</evidence>
<feature type="binding site" evidence="17">
    <location>
        <position position="323"/>
    </location>
    <ligand>
        <name>(6S)-NADPHX</name>
        <dbReference type="ChEBI" id="CHEBI:64076"/>
    </ligand>
</feature>
<feature type="binding site" evidence="17">
    <location>
        <position position="439"/>
    </location>
    <ligand>
        <name>(6S)-NADPHX</name>
        <dbReference type="ChEBI" id="CHEBI:64076"/>
    </ligand>
</feature>
<feature type="domain" description="YjeF N-terminal" evidence="21">
    <location>
        <begin position="10"/>
        <end position="218"/>
    </location>
</feature>
<feature type="binding site" evidence="17">
    <location>
        <position position="263"/>
    </location>
    <ligand>
        <name>(6S)-NADPHX</name>
        <dbReference type="ChEBI" id="CHEBI:64076"/>
    </ligand>
</feature>
<comment type="cofactor">
    <cofactor evidence="18 19">
        <name>K(+)</name>
        <dbReference type="ChEBI" id="CHEBI:29103"/>
    </cofactor>
    <text evidence="18 19">Binds 1 potassium ion per subunit.</text>
</comment>
<keyword evidence="7 17" id="KW-0067">ATP-binding</keyword>
<dbReference type="OrthoDB" id="9806925at2"/>
<comment type="catalytic activity">
    <reaction evidence="15 17 19">
        <text>(6S)-NADHX + ADP = AMP + phosphate + NADH + H(+)</text>
        <dbReference type="Rhea" id="RHEA:32223"/>
        <dbReference type="ChEBI" id="CHEBI:15378"/>
        <dbReference type="ChEBI" id="CHEBI:43474"/>
        <dbReference type="ChEBI" id="CHEBI:57945"/>
        <dbReference type="ChEBI" id="CHEBI:64074"/>
        <dbReference type="ChEBI" id="CHEBI:456215"/>
        <dbReference type="ChEBI" id="CHEBI:456216"/>
        <dbReference type="EC" id="4.2.1.136"/>
    </reaction>
</comment>
<feature type="binding site" evidence="18">
    <location>
        <position position="127"/>
    </location>
    <ligand>
        <name>K(+)</name>
        <dbReference type="ChEBI" id="CHEBI:29103"/>
    </ligand>
</feature>
<dbReference type="InterPro" id="IPR004443">
    <property type="entry name" value="YjeF_N_dom"/>
</dbReference>
<dbReference type="GO" id="GO:0052855">
    <property type="term" value="F:ADP-dependent NAD(P)H-hydrate dehydratase activity"/>
    <property type="evidence" value="ECO:0007669"/>
    <property type="project" value="UniProtKB-UniRule"/>
</dbReference>
<keyword evidence="10 17" id="KW-0520">NAD</keyword>
<dbReference type="InterPro" id="IPR000631">
    <property type="entry name" value="CARKD"/>
</dbReference>
<dbReference type="PROSITE" id="PS51385">
    <property type="entry name" value="YJEF_N"/>
    <property type="match status" value="1"/>
</dbReference>
<feature type="binding site" evidence="18">
    <location>
        <position position="60"/>
    </location>
    <ligand>
        <name>K(+)</name>
        <dbReference type="ChEBI" id="CHEBI:29103"/>
    </ligand>
</feature>
<evidence type="ECO:0000256" key="4">
    <source>
        <dbReference type="ARBA" id="ARBA00009524"/>
    </source>
</evidence>
<feature type="binding site" evidence="17">
    <location>
        <position position="374"/>
    </location>
    <ligand>
        <name>(6S)-NADPHX</name>
        <dbReference type="ChEBI" id="CHEBI:64076"/>
    </ligand>
</feature>
<keyword evidence="8 17" id="KW-0521">NADP</keyword>
<dbReference type="GO" id="GO:0046496">
    <property type="term" value="P:nicotinamide nucleotide metabolic process"/>
    <property type="evidence" value="ECO:0007669"/>
    <property type="project" value="UniProtKB-UniRule"/>
</dbReference>
<comment type="function">
    <text evidence="17">Catalyzes the dehydration of the S-form of NAD(P)HX at the expense of ADP, which is converted to AMP. Together with NAD(P)HX epimerase, which catalyzes the epimerization of the S- and R-forms, the enzyme allows the repair of both epimers of NAD(P)HX, a damaged form of NAD(P)H that is a result of enzymatic or heat-dependent hydration.</text>
</comment>
<keyword evidence="23" id="KW-1185">Reference proteome</keyword>
<evidence type="ECO:0000256" key="19">
    <source>
        <dbReference type="PIRNR" id="PIRNR017184"/>
    </source>
</evidence>
<feature type="binding site" evidence="18">
    <location>
        <position position="163"/>
    </location>
    <ligand>
        <name>K(+)</name>
        <dbReference type="ChEBI" id="CHEBI:29103"/>
    </ligand>
</feature>
<evidence type="ECO:0000256" key="17">
    <source>
        <dbReference type="HAMAP-Rule" id="MF_01965"/>
    </source>
</evidence>
<proteinExistence type="inferred from homology"/>
<feature type="binding site" evidence="18">
    <location>
        <begin position="131"/>
        <end position="137"/>
    </location>
    <ligand>
        <name>(6S)-NADPHX</name>
        <dbReference type="ChEBI" id="CHEBI:64076"/>
    </ligand>
</feature>
<keyword evidence="11 18" id="KW-0413">Isomerase</keyword>
<keyword evidence="6 17" id="KW-0547">Nucleotide-binding</keyword>
<comment type="function">
    <text evidence="14 19">Bifunctional enzyme that catalyzes the epimerization of the S- and R-forms of NAD(P)HX and the dehydration of the S-form of NAD(P)HX at the expense of ADP, which is converted to AMP. This allows the repair of both epimers of NAD(P)HX, a damaged form of NAD(P)H that is a result of enzymatic or heat-dependent hydration.</text>
</comment>
<evidence type="ECO:0000256" key="10">
    <source>
        <dbReference type="ARBA" id="ARBA00023027"/>
    </source>
</evidence>
<dbReference type="GO" id="GO:0110051">
    <property type="term" value="P:metabolite repair"/>
    <property type="evidence" value="ECO:0007669"/>
    <property type="project" value="TreeGrafter"/>
</dbReference>
<evidence type="ECO:0000256" key="5">
    <source>
        <dbReference type="ARBA" id="ARBA00022723"/>
    </source>
</evidence>
<dbReference type="Pfam" id="PF03853">
    <property type="entry name" value="YjeF_N"/>
    <property type="match status" value="1"/>
</dbReference>
<dbReference type="GO" id="GO:0052856">
    <property type="term" value="F:NAD(P)HX epimerase activity"/>
    <property type="evidence" value="ECO:0007669"/>
    <property type="project" value="UniProtKB-UniRule"/>
</dbReference>
<dbReference type="PROSITE" id="PS51383">
    <property type="entry name" value="YJEF_C_3"/>
    <property type="match status" value="1"/>
</dbReference>
<dbReference type="InterPro" id="IPR030677">
    <property type="entry name" value="Nnr"/>
</dbReference>
<evidence type="ECO:0000256" key="6">
    <source>
        <dbReference type="ARBA" id="ARBA00022741"/>
    </source>
</evidence>
<dbReference type="NCBIfam" id="TIGR00196">
    <property type="entry name" value="yjeF_cterm"/>
    <property type="match status" value="1"/>
</dbReference>
<dbReference type="PANTHER" id="PTHR12592">
    <property type="entry name" value="ATP-DEPENDENT (S)-NAD(P)H-HYDRATE DEHYDRATASE FAMILY MEMBER"/>
    <property type="match status" value="1"/>
</dbReference>
<protein>
    <recommendedName>
        <fullName evidence="19">Bifunctional NAD(P)H-hydrate repair enzyme</fullName>
    </recommendedName>
    <alternativeName>
        <fullName evidence="19">Nicotinamide nucleotide repair protein</fullName>
    </alternativeName>
    <domain>
        <recommendedName>
            <fullName evidence="19">ADP-dependent (S)-NAD(P)H-hydrate dehydratase</fullName>
            <ecNumber evidence="19">4.2.1.136</ecNumber>
        </recommendedName>
        <alternativeName>
            <fullName evidence="19">ADP-dependent NAD(P)HX dehydratase</fullName>
        </alternativeName>
    </domain>
    <domain>
        <recommendedName>
            <fullName evidence="19">NAD(P)H-hydrate epimerase</fullName>
            <ecNumber evidence="19">5.1.99.6</ecNumber>
        </recommendedName>
    </domain>
</protein>
<evidence type="ECO:0000313" key="23">
    <source>
        <dbReference type="Proteomes" id="UP000199421"/>
    </source>
</evidence>
<comment type="catalytic activity">
    <reaction evidence="16 17 19">
        <text>(6S)-NADPHX + ADP = AMP + phosphate + NADPH + H(+)</text>
        <dbReference type="Rhea" id="RHEA:32235"/>
        <dbReference type="ChEBI" id="CHEBI:15378"/>
        <dbReference type="ChEBI" id="CHEBI:43474"/>
        <dbReference type="ChEBI" id="CHEBI:57783"/>
        <dbReference type="ChEBI" id="CHEBI:64076"/>
        <dbReference type="ChEBI" id="CHEBI:456215"/>
        <dbReference type="ChEBI" id="CHEBI:456216"/>
        <dbReference type="EC" id="4.2.1.136"/>
    </reaction>
</comment>
<dbReference type="PIRSF" id="PIRSF017184">
    <property type="entry name" value="Nnr"/>
    <property type="match status" value="1"/>
</dbReference>
<comment type="catalytic activity">
    <reaction evidence="1 18 19">
        <text>(6R)-NADHX = (6S)-NADHX</text>
        <dbReference type="Rhea" id="RHEA:32215"/>
        <dbReference type="ChEBI" id="CHEBI:64074"/>
        <dbReference type="ChEBI" id="CHEBI:64075"/>
        <dbReference type="EC" id="5.1.99.6"/>
    </reaction>
</comment>
<feature type="binding site" evidence="18">
    <location>
        <begin position="59"/>
        <end position="63"/>
    </location>
    <ligand>
        <name>(6S)-NADPHX</name>
        <dbReference type="ChEBI" id="CHEBI:64076"/>
    </ligand>
</feature>
<evidence type="ECO:0000256" key="16">
    <source>
        <dbReference type="ARBA" id="ARBA00049209"/>
    </source>
</evidence>
<dbReference type="SUPFAM" id="SSF53613">
    <property type="entry name" value="Ribokinase-like"/>
    <property type="match status" value="1"/>
</dbReference>
<dbReference type="Gene3D" id="3.40.50.10260">
    <property type="entry name" value="YjeF N-terminal domain"/>
    <property type="match status" value="1"/>
</dbReference>
<sequence>MRNIMTVSQTREADRFTIANEPVSTIDLMERASQAFVQKFISLFSDQRISVLICCGPGNNGGDGLAISRLLYEYGYSNIRVWIADFNGSRTDDFKVNFQRLSEIPIHVNELANTDNFEAIEAAIVIDALLGSGLNKPLEGALLNLVRHINASGKQVISVDIPSGMPADGNIMVETESIFARDVISFQRPKLSFFFPESAKSLRYFHTVDIGLDETYISALKTDFFEITEDDIRSALIKRSPFNHKGTFGHCLIFAGNINTMGAALLSAEASLYTGSGLTSLCIPPSGLSALNTRLPEAMALEREQLPSIRNLEKYAALAVGPGLGVGEDEKKYLRLLLNSKITSTVIDADALNILAQEGELFEQLKPGTIITPHMKEFDRLFGSSKNWWERTAKARENAVKRQIIIVLKNRYTFIAMPNGKVIINPTGNPGMASGGMGDVLCGMIGSLLAQGYAAEEAAMLACFLHGKAGDLLAEEGMAVIPPTMLIQKIPKVIGDFTL</sequence>
<dbReference type="PANTHER" id="PTHR12592:SF0">
    <property type="entry name" value="ATP-DEPENDENT (S)-NAD(P)H-HYDRATE DEHYDRATASE"/>
    <property type="match status" value="1"/>
</dbReference>
<evidence type="ECO:0000256" key="11">
    <source>
        <dbReference type="ARBA" id="ARBA00023235"/>
    </source>
</evidence>
<dbReference type="Gene3D" id="3.40.1190.20">
    <property type="match status" value="1"/>
</dbReference>